<dbReference type="PANTHER" id="PTHR18905:SF11">
    <property type="entry name" value="NINEIN"/>
    <property type="match status" value="1"/>
</dbReference>
<dbReference type="Ensembl" id="ENSPNYT00000012316.1">
    <property type="protein sequence ID" value="ENSPNYP00000012024.1"/>
    <property type="gene ID" value="ENSPNYG00000009084.1"/>
</dbReference>
<dbReference type="GO" id="GO:0005509">
    <property type="term" value="F:calcium ion binding"/>
    <property type="evidence" value="ECO:0007669"/>
    <property type="project" value="InterPro"/>
</dbReference>
<evidence type="ECO:0000256" key="2">
    <source>
        <dbReference type="ARBA" id="ARBA00022490"/>
    </source>
</evidence>
<dbReference type="GO" id="GO:0051642">
    <property type="term" value="P:centrosome localization"/>
    <property type="evidence" value="ECO:0007669"/>
    <property type="project" value="TreeGrafter"/>
</dbReference>
<dbReference type="PROSITE" id="PS50222">
    <property type="entry name" value="EF_HAND_2"/>
    <property type="match status" value="1"/>
</dbReference>
<evidence type="ECO:0000256" key="4">
    <source>
        <dbReference type="ARBA" id="ARBA00023212"/>
    </source>
</evidence>
<dbReference type="GO" id="GO:0005814">
    <property type="term" value="C:centriole"/>
    <property type="evidence" value="ECO:0007669"/>
    <property type="project" value="TreeGrafter"/>
</dbReference>
<feature type="coiled-coil region" evidence="5">
    <location>
        <begin position="829"/>
        <end position="1057"/>
    </location>
</feature>
<evidence type="ECO:0000259" key="7">
    <source>
        <dbReference type="PROSITE" id="PS50222"/>
    </source>
</evidence>
<dbReference type="InterPro" id="IPR011992">
    <property type="entry name" value="EF-hand-dom_pair"/>
</dbReference>
<dbReference type="GO" id="GO:0034454">
    <property type="term" value="P:microtubule anchoring at centrosome"/>
    <property type="evidence" value="ECO:0007669"/>
    <property type="project" value="TreeGrafter"/>
</dbReference>
<dbReference type="GO" id="GO:0090222">
    <property type="term" value="P:centrosome-templated microtubule nucleation"/>
    <property type="evidence" value="ECO:0007669"/>
    <property type="project" value="TreeGrafter"/>
</dbReference>
<keyword evidence="4" id="KW-0206">Cytoskeleton</keyword>
<reference evidence="8" key="1">
    <citation type="submission" date="2023-09" db="UniProtKB">
        <authorList>
            <consortium name="Ensembl"/>
        </authorList>
    </citation>
    <scope>IDENTIFICATION</scope>
</reference>
<feature type="domain" description="EF-hand" evidence="7">
    <location>
        <begin position="9"/>
        <end position="44"/>
    </location>
</feature>
<dbReference type="STRING" id="303518.ENSPNYP00000012024"/>
<keyword evidence="2" id="KW-0963">Cytoplasm</keyword>
<proteinExistence type="predicted"/>
<feature type="coiled-coil region" evidence="5">
    <location>
        <begin position="361"/>
        <end position="549"/>
    </location>
</feature>
<name>A0A3B4FQG6_9CICH</name>
<dbReference type="InterPro" id="IPR002048">
    <property type="entry name" value="EF_hand_dom"/>
</dbReference>
<dbReference type="GeneTree" id="ENSGT00660000095541"/>
<dbReference type="Gene3D" id="1.10.238.10">
    <property type="entry name" value="EF-hand"/>
    <property type="match status" value="1"/>
</dbReference>
<feature type="coiled-coil region" evidence="5">
    <location>
        <begin position="1643"/>
        <end position="1688"/>
    </location>
</feature>
<dbReference type="GO" id="GO:0097539">
    <property type="term" value="C:ciliary transition fiber"/>
    <property type="evidence" value="ECO:0007669"/>
    <property type="project" value="TreeGrafter"/>
</dbReference>
<feature type="region of interest" description="Disordered" evidence="6">
    <location>
        <begin position="550"/>
        <end position="583"/>
    </location>
</feature>
<feature type="coiled-coil region" evidence="5">
    <location>
        <begin position="1484"/>
        <end position="1606"/>
    </location>
</feature>
<keyword evidence="3" id="KW-0597">Phosphoprotein</keyword>
<feature type="coiled-coil region" evidence="5">
    <location>
        <begin position="1369"/>
        <end position="1441"/>
    </location>
</feature>
<dbReference type="GO" id="GO:0097431">
    <property type="term" value="C:mitotic spindle pole"/>
    <property type="evidence" value="ECO:0007669"/>
    <property type="project" value="TreeGrafter"/>
</dbReference>
<evidence type="ECO:0000313" key="8">
    <source>
        <dbReference type="Ensembl" id="ENSPNYP00000012024.1"/>
    </source>
</evidence>
<dbReference type="GO" id="GO:0000242">
    <property type="term" value="C:pericentriolar material"/>
    <property type="evidence" value="ECO:0007669"/>
    <property type="project" value="TreeGrafter"/>
</dbReference>
<dbReference type="PANTHER" id="PTHR18905">
    <property type="entry name" value="NINEIN"/>
    <property type="match status" value="1"/>
</dbReference>
<dbReference type="SUPFAM" id="SSF47473">
    <property type="entry name" value="EF-hand"/>
    <property type="match status" value="1"/>
</dbReference>
<feature type="region of interest" description="Disordered" evidence="6">
    <location>
        <begin position="238"/>
        <end position="270"/>
    </location>
</feature>
<comment type="subcellular location">
    <subcellularLocation>
        <location evidence="1">Cytoplasm</location>
        <location evidence="1">Cytoskeleton</location>
        <location evidence="1">Microtubule organizing center</location>
        <location evidence="1">Centrosome</location>
    </subcellularLocation>
</comment>
<accession>A0A3B4FQG6</accession>
<keyword evidence="5" id="KW-0175">Coiled coil</keyword>
<evidence type="ECO:0000256" key="1">
    <source>
        <dbReference type="ARBA" id="ARBA00004300"/>
    </source>
</evidence>
<evidence type="ECO:0000256" key="6">
    <source>
        <dbReference type="SAM" id="MobiDB-lite"/>
    </source>
</evidence>
<organism evidence="8">
    <name type="scientific">Pundamilia nyererei</name>
    <dbReference type="NCBI Taxonomy" id="303518"/>
    <lineage>
        <taxon>Eukaryota</taxon>
        <taxon>Metazoa</taxon>
        <taxon>Chordata</taxon>
        <taxon>Craniata</taxon>
        <taxon>Vertebrata</taxon>
        <taxon>Euteleostomi</taxon>
        <taxon>Actinopterygii</taxon>
        <taxon>Neopterygii</taxon>
        <taxon>Teleostei</taxon>
        <taxon>Neoteleostei</taxon>
        <taxon>Acanthomorphata</taxon>
        <taxon>Ovalentaria</taxon>
        <taxon>Cichlomorphae</taxon>
        <taxon>Cichliformes</taxon>
        <taxon>Cichlidae</taxon>
        <taxon>African cichlids</taxon>
        <taxon>Pseudocrenilabrinae</taxon>
        <taxon>Haplochromini</taxon>
        <taxon>Pundamilia</taxon>
    </lineage>
</organism>
<gene>
    <name evidence="8" type="primary">NIN</name>
</gene>
<evidence type="ECO:0000256" key="5">
    <source>
        <dbReference type="SAM" id="Coils"/>
    </source>
</evidence>
<evidence type="ECO:0000256" key="3">
    <source>
        <dbReference type="ARBA" id="ARBA00022553"/>
    </source>
</evidence>
<sequence>MDDGHEQDQYEERLKEVFNSFDTSGCGSLCPEELSDLCQSLHLNDTAPALLQTLLQSQDRLTARVDFEQFKDALILVLSSSIEPPQEEQESPEIKPKFVKAGKRYGRRSTPELIEPISDLTETTHVKPADEEDLEDNYDSAVPRKREEYEAEGQMHLWNPDEPNTPRGSIVPLSAHLEERLREACEEMEIQWDGCAGHSELLALCEHLGLEDGSMLYSCFLSADGMMTVQEFVSRVANHNKPPTPSASTPYRQLKRHHSTQPFDEGGRRIATPSSLTSTIGMRLFSSLDDGTGYTPVEYILDAWIEDGIENSTDILQALNFELDGKLSLGDLTMALENELLVTKNGIHQAALASFKAEIRYLLELREKEKIRSDLEKAEKQKTQLANEVDEHHSAIEHMNNLNLRKLEQDHKEKLAAVKSELMREMEQIQQQAFLQRDELEAEIEKIREDESFIRDHLSISVKENRRLEMELLDCNEKLVDAQNQITKLQTSLDNIMKDKFGDLDPNSADFLLQEERIKQLRSGYEAQCRELQDRIDELQSELREFHSLGRTHQSCQKPLSEELESKSPGMESDPESHEEKLSDKLEEVKLKFEEEREELVETLTEEWQKERAQLDQQNGESLQMLLEEEMLRLVKEQEEKENSLREQWERERAQLQEHHEAALLEKILERSQLQEKFEQREKKLKEKWERERLQLEEDYEGMIQDRINEEREKFETEREKVEKRLESLMAEEKARLEESHREAVKELSVKHIEERDTLSAMLDKLRDDIAQERKDIEISFNLRIKEVEDRFSCDQEFVAQRFQADVLKLEQHYQRELEALSESHAKQKLEWEAEMQKALERAEEQRKMMEEAAEGERQRLNQEWTKERGELESVHEEQMEALMNEKKQLQHELDDLISKAQTKEIELSKQLNDLHNRLQESLKTKHDLLVQTELLLNETVDDFKQEREELLSSNSELESKYNEMLCISERQTAERIELLNERDDLKMKIEELEMLLKRAAVDFELDRRELQESVSILEQKLKDAVEIKAEDFKVRVKELEMEVQQLSSSVEKVEDKEMKELKGMNTLMEEMLHNRECVTLFGEETPEILDEQDSDEETLTGTLYAGEEATENVDVFDANNEDGSATSDIRGDGELMGASENQELRQNIVQEDIKETLELCPANADGFQGCGDDIYVTDFPEQAELYHAFEDGENKATLELCKENNNQDVAAVGFESYSQEDQKHHETVVVFSTLEETGYPGEQCLEDAEVNCLLNNSLDSDCEHLLAELKGGNVKCGHECVDQDSDCERQPLLKLQAFYNTTTEENILLHEKISLLQQKTEILENLLAHNNEKIKAGHQVLEENYSLKVRMLLLMEHVKELEMKALKMTDLQIRYEDCMCENAKLKEQNGELERRVWSLESRINIFHSFKEQQISLVDEINRMREENTKLSELFSELERQDGILSAFGLDAERLESPSVEAFLDLDRKLEPNVDAVTDLEDCCKALEKQNTQLHRTITELQDKSQTLNEVTQTMEENLQTVNHQSTRLKSDLRVSQQERDSLKHEVALLHKQLQNAVDKNRILEMALHSSGLQNHSKKLYRDEMSRLMEQEQQLLRQENERLQAEVCSIKGDLTQSREKVRQLDATILSLKQHKHQSPSSLMKALEQENFSLKKELEAQRELTMVCMHSLQQENEALKAQLARLTTQLLEVLHVPAFSLQGAMPEQRAAHADSCRRIGGL</sequence>
<protein>
    <submittedName>
        <fullName evidence="8">Ninein</fullName>
    </submittedName>
</protein>